<gene>
    <name evidence="2" type="ORF">GWK47_003935</name>
</gene>
<evidence type="ECO:0000313" key="3">
    <source>
        <dbReference type="Proteomes" id="UP000770661"/>
    </source>
</evidence>
<keyword evidence="3" id="KW-1185">Reference proteome</keyword>
<dbReference type="Proteomes" id="UP000770661">
    <property type="component" value="Unassembled WGS sequence"/>
</dbReference>
<protein>
    <submittedName>
        <fullName evidence="2">Uncharacterized protein</fullName>
    </submittedName>
</protein>
<organism evidence="2 3">
    <name type="scientific">Chionoecetes opilio</name>
    <name type="common">Atlantic snow crab</name>
    <name type="synonym">Cancer opilio</name>
    <dbReference type="NCBI Taxonomy" id="41210"/>
    <lineage>
        <taxon>Eukaryota</taxon>
        <taxon>Metazoa</taxon>
        <taxon>Ecdysozoa</taxon>
        <taxon>Arthropoda</taxon>
        <taxon>Crustacea</taxon>
        <taxon>Multicrustacea</taxon>
        <taxon>Malacostraca</taxon>
        <taxon>Eumalacostraca</taxon>
        <taxon>Eucarida</taxon>
        <taxon>Decapoda</taxon>
        <taxon>Pleocyemata</taxon>
        <taxon>Brachyura</taxon>
        <taxon>Eubrachyura</taxon>
        <taxon>Majoidea</taxon>
        <taxon>Majidae</taxon>
        <taxon>Chionoecetes</taxon>
    </lineage>
</organism>
<evidence type="ECO:0000313" key="2">
    <source>
        <dbReference type="EMBL" id="KAG0727719.1"/>
    </source>
</evidence>
<accession>A0A8J4YPA6</accession>
<feature type="compositionally biased region" description="Pro residues" evidence="1">
    <location>
        <begin position="113"/>
        <end position="124"/>
    </location>
</feature>
<comment type="caution">
    <text evidence="2">The sequence shown here is derived from an EMBL/GenBank/DDBJ whole genome shotgun (WGS) entry which is preliminary data.</text>
</comment>
<proteinExistence type="predicted"/>
<dbReference type="EMBL" id="JACEEZ010003037">
    <property type="protein sequence ID" value="KAG0727719.1"/>
    <property type="molecule type" value="Genomic_DNA"/>
</dbReference>
<feature type="region of interest" description="Disordered" evidence="1">
    <location>
        <begin position="105"/>
        <end position="124"/>
    </location>
</feature>
<dbReference type="AlphaFoldDB" id="A0A8J4YPA6"/>
<name>A0A8J4YPA6_CHIOP</name>
<sequence>MAPCNARTHHRPILRLPCCQPSPLRALRRCTAASLVLRPSRIENLLPDPCHDTHFCRRNVVSGAHKSVFSNPAHTQSGQLTEVAERASPQPTQLLLSITGRPRRSCENNTTLLPPPHSSPSPPPFTAKQYVHNVFRAQRSKDRVVLGLCGHGLLPACLQDAHDLATTRLGPVIVTGKTWWLMKYTVSKSKTKI</sequence>
<reference evidence="2" key="1">
    <citation type="submission" date="2020-07" db="EMBL/GenBank/DDBJ databases">
        <title>The High-quality genome of the commercially important snow crab, Chionoecetes opilio.</title>
        <authorList>
            <person name="Jeong J.-H."/>
            <person name="Ryu S."/>
        </authorList>
    </citation>
    <scope>NUCLEOTIDE SEQUENCE</scope>
    <source>
        <strain evidence="2">MADBK_172401_WGS</strain>
        <tissue evidence="2">Digestive gland</tissue>
    </source>
</reference>
<evidence type="ECO:0000256" key="1">
    <source>
        <dbReference type="SAM" id="MobiDB-lite"/>
    </source>
</evidence>